<dbReference type="PANTHER" id="PTHR12677:SF59">
    <property type="entry name" value="GOLGI APPARATUS MEMBRANE PROTEIN TVP38-RELATED"/>
    <property type="match status" value="1"/>
</dbReference>
<protein>
    <recommendedName>
        <fullName evidence="6">TVP38/TMEM64 family membrane protein</fullName>
    </recommendedName>
</protein>
<dbReference type="RefSeq" id="WP_119630448.1">
    <property type="nucleotide sequence ID" value="NZ_AP017928.1"/>
</dbReference>
<evidence type="ECO:0000259" key="7">
    <source>
        <dbReference type="Pfam" id="PF09335"/>
    </source>
</evidence>
<dbReference type="KEGG" id="mmai:sS8_3262"/>
<dbReference type="GO" id="GO:0005886">
    <property type="term" value="C:plasma membrane"/>
    <property type="evidence" value="ECO:0007669"/>
    <property type="project" value="UniProtKB-SubCell"/>
</dbReference>
<dbReference type="AlphaFoldDB" id="A0A250KU92"/>
<comment type="similarity">
    <text evidence="6">Belongs to the TVP38/TMEM64 family.</text>
</comment>
<keyword evidence="9" id="KW-1185">Reference proteome</keyword>
<evidence type="ECO:0000256" key="4">
    <source>
        <dbReference type="ARBA" id="ARBA00022989"/>
    </source>
</evidence>
<keyword evidence="5 6" id="KW-0472">Membrane</keyword>
<organism evidence="8 9">
    <name type="scientific">Methylocaldum marinum</name>
    <dbReference type="NCBI Taxonomy" id="1432792"/>
    <lineage>
        <taxon>Bacteria</taxon>
        <taxon>Pseudomonadati</taxon>
        <taxon>Pseudomonadota</taxon>
        <taxon>Gammaproteobacteria</taxon>
        <taxon>Methylococcales</taxon>
        <taxon>Methylococcaceae</taxon>
        <taxon>Methylocaldum</taxon>
    </lineage>
</organism>
<feature type="transmembrane region" description="Helical" evidence="6">
    <location>
        <begin position="168"/>
        <end position="191"/>
    </location>
</feature>
<name>A0A250KU92_9GAMM</name>
<evidence type="ECO:0000256" key="2">
    <source>
        <dbReference type="ARBA" id="ARBA00022475"/>
    </source>
</evidence>
<comment type="subcellular location">
    <subcellularLocation>
        <location evidence="1 6">Cell membrane</location>
        <topology evidence="1 6">Multi-pass membrane protein</topology>
    </subcellularLocation>
</comment>
<dbReference type="OrthoDB" id="5562777at2"/>
<evidence type="ECO:0000256" key="5">
    <source>
        <dbReference type="ARBA" id="ARBA00023136"/>
    </source>
</evidence>
<proteinExistence type="inferred from homology"/>
<gene>
    <name evidence="8" type="ORF">sS8_3262</name>
</gene>
<evidence type="ECO:0000256" key="1">
    <source>
        <dbReference type="ARBA" id="ARBA00004651"/>
    </source>
</evidence>
<evidence type="ECO:0000313" key="9">
    <source>
        <dbReference type="Proteomes" id="UP000266313"/>
    </source>
</evidence>
<evidence type="ECO:0000256" key="6">
    <source>
        <dbReference type="RuleBase" id="RU366058"/>
    </source>
</evidence>
<dbReference type="PANTHER" id="PTHR12677">
    <property type="entry name" value="GOLGI APPARATUS MEMBRANE PROTEIN TVP38-RELATED"/>
    <property type="match status" value="1"/>
</dbReference>
<feature type="domain" description="VTT" evidence="7">
    <location>
        <begin position="75"/>
        <end position="188"/>
    </location>
</feature>
<evidence type="ECO:0000256" key="3">
    <source>
        <dbReference type="ARBA" id="ARBA00022692"/>
    </source>
</evidence>
<sequence length="238" mass="25508">MVDAQRVIGASRTTGVLRGASVSAVLVLGVAFYFTPLNVWLAQGMILKTELADYGLAAPLVFTSVGAALTAIGTPRLVLCSLGGLAFGFAWGLVWSQLATVLGSYATLLLIRKFGIGFGLKKVRQFERFARQIERHGVLAVVLIRQLPLNGFYNNVLLGMTDVAHLDFIVGSFIGFLPMGITACLIGAGLLQSNFAKATEYIALALASSVILGFLLKRLHDFVYARNAELPLLTDEDS</sequence>
<feature type="transmembrane region" description="Helical" evidence="6">
    <location>
        <begin position="54"/>
        <end position="73"/>
    </location>
</feature>
<dbReference type="EMBL" id="AP017928">
    <property type="protein sequence ID" value="BBA35205.1"/>
    <property type="molecule type" value="Genomic_DNA"/>
</dbReference>
<keyword evidence="4 6" id="KW-1133">Transmembrane helix</keyword>
<feature type="transmembrane region" description="Helical" evidence="6">
    <location>
        <begin position="85"/>
        <end position="111"/>
    </location>
</feature>
<keyword evidence="2 6" id="KW-1003">Cell membrane</keyword>
<feature type="transmembrane region" description="Helical" evidence="6">
    <location>
        <begin position="20"/>
        <end position="42"/>
    </location>
</feature>
<feature type="transmembrane region" description="Helical" evidence="6">
    <location>
        <begin position="198"/>
        <end position="216"/>
    </location>
</feature>
<accession>A0A250KU92</accession>
<dbReference type="InterPro" id="IPR032816">
    <property type="entry name" value="VTT_dom"/>
</dbReference>
<dbReference type="InterPro" id="IPR015414">
    <property type="entry name" value="TMEM64"/>
</dbReference>
<reference evidence="8 9" key="1">
    <citation type="submission" date="2016-12" db="EMBL/GenBank/DDBJ databases">
        <title>Genome sequencing of Methylocaldum marinum.</title>
        <authorList>
            <person name="Takeuchi M."/>
            <person name="Kamagata Y."/>
            <person name="Hiraoka S."/>
            <person name="Oshima K."/>
            <person name="Hattori M."/>
            <person name="Iwasaki W."/>
        </authorList>
    </citation>
    <scope>NUCLEOTIDE SEQUENCE [LARGE SCALE GENOMIC DNA]</scope>
    <source>
        <strain evidence="8 9">S8</strain>
    </source>
</reference>
<keyword evidence="3 6" id="KW-0812">Transmembrane</keyword>
<evidence type="ECO:0000313" key="8">
    <source>
        <dbReference type="EMBL" id="BBA35205.1"/>
    </source>
</evidence>
<dbReference type="Pfam" id="PF09335">
    <property type="entry name" value="VTT_dom"/>
    <property type="match status" value="1"/>
</dbReference>
<dbReference type="Proteomes" id="UP000266313">
    <property type="component" value="Chromosome"/>
</dbReference>